<dbReference type="GO" id="GO:0051920">
    <property type="term" value="F:peroxiredoxin activity"/>
    <property type="evidence" value="ECO:0007669"/>
    <property type="project" value="InterPro"/>
</dbReference>
<feature type="domain" description="Carboxymuconolactone decarboxylase-like" evidence="1">
    <location>
        <begin position="44"/>
        <end position="108"/>
    </location>
</feature>
<name>A0A6G1HF60_9PEZI</name>
<dbReference type="Pfam" id="PF02627">
    <property type="entry name" value="CMD"/>
    <property type="match status" value="1"/>
</dbReference>
<protein>
    <recommendedName>
        <fullName evidence="1">Carboxymuconolactone decarboxylase-like domain-containing protein</fullName>
    </recommendedName>
</protein>
<dbReference type="SUPFAM" id="SSF69118">
    <property type="entry name" value="AhpD-like"/>
    <property type="match status" value="1"/>
</dbReference>
<evidence type="ECO:0000259" key="1">
    <source>
        <dbReference type="Pfam" id="PF02627"/>
    </source>
</evidence>
<keyword evidence="3" id="KW-1185">Reference proteome</keyword>
<dbReference type="EMBL" id="ML977139">
    <property type="protein sequence ID" value="KAF1991660.1"/>
    <property type="molecule type" value="Genomic_DNA"/>
</dbReference>
<dbReference type="OrthoDB" id="9998495at2759"/>
<dbReference type="InterPro" id="IPR003779">
    <property type="entry name" value="CMD-like"/>
</dbReference>
<organism evidence="2 3">
    <name type="scientific">Aulographum hederae CBS 113979</name>
    <dbReference type="NCBI Taxonomy" id="1176131"/>
    <lineage>
        <taxon>Eukaryota</taxon>
        <taxon>Fungi</taxon>
        <taxon>Dikarya</taxon>
        <taxon>Ascomycota</taxon>
        <taxon>Pezizomycotina</taxon>
        <taxon>Dothideomycetes</taxon>
        <taxon>Pleosporomycetidae</taxon>
        <taxon>Aulographales</taxon>
        <taxon>Aulographaceae</taxon>
    </lineage>
</organism>
<dbReference type="PANTHER" id="PTHR34846:SF11">
    <property type="entry name" value="4-CARBOXYMUCONOLACTONE DECARBOXYLASE FAMILY PROTEIN (AFU_ORTHOLOGUE AFUA_6G11590)"/>
    <property type="match status" value="1"/>
</dbReference>
<evidence type="ECO:0000313" key="3">
    <source>
        <dbReference type="Proteomes" id="UP000800041"/>
    </source>
</evidence>
<dbReference type="PANTHER" id="PTHR34846">
    <property type="entry name" value="4-CARBOXYMUCONOLACTONE DECARBOXYLASE FAMILY PROTEIN (AFU_ORTHOLOGUE AFUA_6G11590)"/>
    <property type="match status" value="1"/>
</dbReference>
<sequence>MRLPYTPDAPTFSNPDHQAFVQRLLASRGKYGFSPLDKTLLHSPPLARGFLSFFTTLRSQTSLSLDVWELAVCRVAALNGAAFEWMHHAPLLKRTGMSAEAIEVVRSSPAGVVGGSNGLGGGAERFWRVMRYVDAMTKEVQVEDDVFEGIRKEFNEREIVDLTMTIAGYNAVSRFLVALDVAELGKVEVGKAKL</sequence>
<dbReference type="Proteomes" id="UP000800041">
    <property type="component" value="Unassembled WGS sequence"/>
</dbReference>
<proteinExistence type="predicted"/>
<accession>A0A6G1HF60</accession>
<dbReference type="InterPro" id="IPR029032">
    <property type="entry name" value="AhpD-like"/>
</dbReference>
<reference evidence="2" key="1">
    <citation type="journal article" date="2020" name="Stud. Mycol.">
        <title>101 Dothideomycetes genomes: a test case for predicting lifestyles and emergence of pathogens.</title>
        <authorList>
            <person name="Haridas S."/>
            <person name="Albert R."/>
            <person name="Binder M."/>
            <person name="Bloem J."/>
            <person name="Labutti K."/>
            <person name="Salamov A."/>
            <person name="Andreopoulos B."/>
            <person name="Baker S."/>
            <person name="Barry K."/>
            <person name="Bills G."/>
            <person name="Bluhm B."/>
            <person name="Cannon C."/>
            <person name="Castanera R."/>
            <person name="Culley D."/>
            <person name="Daum C."/>
            <person name="Ezra D."/>
            <person name="Gonzalez J."/>
            <person name="Henrissat B."/>
            <person name="Kuo A."/>
            <person name="Liang C."/>
            <person name="Lipzen A."/>
            <person name="Lutzoni F."/>
            <person name="Magnuson J."/>
            <person name="Mondo S."/>
            <person name="Nolan M."/>
            <person name="Ohm R."/>
            <person name="Pangilinan J."/>
            <person name="Park H.-J."/>
            <person name="Ramirez L."/>
            <person name="Alfaro M."/>
            <person name="Sun H."/>
            <person name="Tritt A."/>
            <person name="Yoshinaga Y."/>
            <person name="Zwiers L.-H."/>
            <person name="Turgeon B."/>
            <person name="Goodwin S."/>
            <person name="Spatafora J."/>
            <person name="Crous P."/>
            <person name="Grigoriev I."/>
        </authorList>
    </citation>
    <scope>NUCLEOTIDE SEQUENCE</scope>
    <source>
        <strain evidence="2">CBS 113979</strain>
    </source>
</reference>
<dbReference type="Gene3D" id="1.20.1290.10">
    <property type="entry name" value="AhpD-like"/>
    <property type="match status" value="1"/>
</dbReference>
<evidence type="ECO:0000313" key="2">
    <source>
        <dbReference type="EMBL" id="KAF1991660.1"/>
    </source>
</evidence>
<gene>
    <name evidence="2" type="ORF">K402DRAFT_368427</name>
</gene>
<dbReference type="AlphaFoldDB" id="A0A6G1HF60"/>